<dbReference type="PRINTS" id="PR00599">
    <property type="entry name" value="MAPEPTIDASE"/>
</dbReference>
<keyword evidence="4 6" id="KW-0479">Metal-binding</keyword>
<dbReference type="NCBIfam" id="TIGR00500">
    <property type="entry name" value="met_pdase_I"/>
    <property type="match status" value="1"/>
</dbReference>
<feature type="binding site" evidence="6">
    <location>
        <position position="247"/>
    </location>
    <ligand>
        <name>a divalent metal cation</name>
        <dbReference type="ChEBI" id="CHEBI:60240"/>
        <label>2</label>
        <note>catalytic</note>
    </ligand>
</feature>
<dbReference type="GO" id="GO:0004239">
    <property type="term" value="F:initiator methionyl aminopeptidase activity"/>
    <property type="evidence" value="ECO:0007669"/>
    <property type="project" value="UniProtKB-UniRule"/>
</dbReference>
<comment type="function">
    <text evidence="1 6">Removes the N-terminal methionine from nascent proteins. The N-terminal methionine is often cleaved when the second residue in the primary sequence is small and uncharged (Met-Ala-, Cys, Gly, Pro, Ser, Thr, or Val). Requires deformylation of the N(alpha)-formylated initiator methionine before it can be hydrolyzed.</text>
</comment>
<evidence type="ECO:0000256" key="4">
    <source>
        <dbReference type="ARBA" id="ARBA00022723"/>
    </source>
</evidence>
<dbReference type="SUPFAM" id="SSF55920">
    <property type="entry name" value="Creatinase/aminopeptidase"/>
    <property type="match status" value="1"/>
</dbReference>
<comment type="cofactor">
    <cofactor evidence="6">
        <name>Co(2+)</name>
        <dbReference type="ChEBI" id="CHEBI:48828"/>
    </cofactor>
    <cofactor evidence="6">
        <name>Zn(2+)</name>
        <dbReference type="ChEBI" id="CHEBI:29105"/>
    </cofactor>
    <cofactor evidence="6">
        <name>Mn(2+)</name>
        <dbReference type="ChEBI" id="CHEBI:29035"/>
    </cofactor>
    <cofactor evidence="6">
        <name>Fe(2+)</name>
        <dbReference type="ChEBI" id="CHEBI:29033"/>
    </cofactor>
    <text evidence="6">Binds 2 divalent metal cations per subunit. Has a high-affinity and a low affinity metal-binding site. The true nature of the physiological cofactor is under debate. The enzyme is active with cobalt, zinc, manganese or divalent iron ions. Most likely, methionine aminopeptidases function as mononuclear Fe(2+)-metalloproteases under physiological conditions, and the catalytically relevant metal-binding site has been assigned to the histidine-containing high-affinity site.</text>
</comment>
<dbReference type="GO" id="GO:0070006">
    <property type="term" value="F:metalloaminopeptidase activity"/>
    <property type="evidence" value="ECO:0007669"/>
    <property type="project" value="UniProtKB-UniRule"/>
</dbReference>
<comment type="similarity">
    <text evidence="6">Belongs to the peptidase M24A family. Methionine aminopeptidase type 1 subfamily.</text>
</comment>
<evidence type="ECO:0000256" key="3">
    <source>
        <dbReference type="ARBA" id="ARBA00022670"/>
    </source>
</evidence>
<feature type="binding site" evidence="6">
    <location>
        <position position="183"/>
    </location>
    <ligand>
        <name>a divalent metal cation</name>
        <dbReference type="ChEBI" id="CHEBI:60240"/>
        <label>2</label>
        <note>catalytic</note>
    </ligand>
</feature>
<name>A0A0H4TUK8_9CHLR</name>
<accession>A0A0H4TUK8</accession>
<feature type="domain" description="Peptidase M24" evidence="8">
    <location>
        <begin position="23"/>
        <end position="254"/>
    </location>
</feature>
<dbReference type="InterPro" id="IPR000994">
    <property type="entry name" value="Pept_M24"/>
</dbReference>
<dbReference type="Gene3D" id="3.90.230.10">
    <property type="entry name" value="Creatinase/methionine aminopeptidase superfamily"/>
    <property type="match status" value="1"/>
</dbReference>
<feature type="binding site" evidence="6">
    <location>
        <position position="120"/>
    </location>
    <ligand>
        <name>a divalent metal cation</name>
        <dbReference type="ChEBI" id="CHEBI:60240"/>
        <label>1</label>
    </ligand>
</feature>
<dbReference type="Pfam" id="PF00557">
    <property type="entry name" value="Peptidase_M24"/>
    <property type="match status" value="1"/>
</dbReference>
<dbReference type="AlphaFoldDB" id="A0A0H4TUK8"/>
<feature type="binding site" evidence="6">
    <location>
        <position position="190"/>
    </location>
    <ligand>
        <name>substrate</name>
    </ligand>
</feature>
<keyword evidence="5 6" id="KW-0378">Hydrolase</keyword>
<dbReference type="PANTHER" id="PTHR43330">
    <property type="entry name" value="METHIONINE AMINOPEPTIDASE"/>
    <property type="match status" value="1"/>
</dbReference>
<dbReference type="GO" id="GO:0046872">
    <property type="term" value="F:metal ion binding"/>
    <property type="evidence" value="ECO:0007669"/>
    <property type="project" value="UniProtKB-UniRule"/>
</dbReference>
<organism evidence="9">
    <name type="scientific">uncultured Chloroflexi bacterium Rifle_16ft_4_minimus_6153</name>
    <dbReference type="NCBI Taxonomy" id="1665079"/>
    <lineage>
        <taxon>Bacteria</taxon>
        <taxon>Bacillati</taxon>
        <taxon>Chloroflexota</taxon>
        <taxon>environmental samples</taxon>
    </lineage>
</organism>
<comment type="catalytic activity">
    <reaction evidence="6 7">
        <text>Release of N-terminal amino acids, preferentially methionine, from peptides and arylamides.</text>
        <dbReference type="EC" id="3.4.11.18"/>
    </reaction>
</comment>
<feature type="binding site" evidence="6">
    <location>
        <position position="109"/>
    </location>
    <ligand>
        <name>a divalent metal cation</name>
        <dbReference type="ChEBI" id="CHEBI:60240"/>
        <label>1</label>
    </ligand>
</feature>
<evidence type="ECO:0000259" key="8">
    <source>
        <dbReference type="Pfam" id="PF00557"/>
    </source>
</evidence>
<sequence length="263" mass="28532">MIRAASAPPRSSGIERKSVRELEIMRQAGRIVAVTLAELRAHARPGTTTRQLDTLAEKIIRQHKAQPAFKGYPGPYPFPASTCISVNEELVHGIPGKRVLKEGDLVSIDCGVRHQGYYGDSAVSFVIGRVSPEAENLLAATEGALYAAIDMLRPGKRTGDVAAAIQTHVERRGFNVVRQYTSHGIGREMHEAPFIHNYGKAGTGPSLRPGMTIALEPMTLAGKPETRVLADQWTVASKDGKLTAHFEHTVAVTEGEPEILTRL</sequence>
<dbReference type="InterPro" id="IPR036005">
    <property type="entry name" value="Creatinase/aminopeptidase-like"/>
</dbReference>
<proteinExistence type="inferred from homology"/>
<evidence type="ECO:0000256" key="5">
    <source>
        <dbReference type="ARBA" id="ARBA00022801"/>
    </source>
</evidence>
<feature type="binding site" evidence="6">
    <location>
        <position position="92"/>
    </location>
    <ligand>
        <name>substrate</name>
    </ligand>
</feature>
<dbReference type="InterPro" id="IPR002467">
    <property type="entry name" value="Pept_M24A_MAP1"/>
</dbReference>
<reference evidence="9" key="1">
    <citation type="journal article" date="2015" name="ISME J.">
        <title>Aquifer environment selects for microbial species cohorts in sediment and groundwater.</title>
        <authorList>
            <person name="Hug L.A."/>
            <person name="Thomas B.C."/>
            <person name="Brown C.T."/>
            <person name="Frischkorn K.R."/>
            <person name="Williams K.H."/>
            <person name="Tringe S.G."/>
            <person name="Banfield J.F."/>
        </authorList>
    </citation>
    <scope>NUCLEOTIDE SEQUENCE</scope>
</reference>
<evidence type="ECO:0000256" key="6">
    <source>
        <dbReference type="HAMAP-Rule" id="MF_01974"/>
    </source>
</evidence>
<evidence type="ECO:0000313" key="9">
    <source>
        <dbReference type="EMBL" id="AKQ04549.1"/>
    </source>
</evidence>
<evidence type="ECO:0000256" key="2">
    <source>
        <dbReference type="ARBA" id="ARBA00022438"/>
    </source>
</evidence>
<keyword evidence="2 6" id="KW-0031">Aminopeptidase</keyword>
<evidence type="ECO:0000256" key="1">
    <source>
        <dbReference type="ARBA" id="ARBA00002521"/>
    </source>
</evidence>
<evidence type="ECO:0000256" key="7">
    <source>
        <dbReference type="RuleBase" id="RU003653"/>
    </source>
</evidence>
<dbReference type="PANTHER" id="PTHR43330:SF27">
    <property type="entry name" value="METHIONINE AMINOPEPTIDASE"/>
    <property type="match status" value="1"/>
</dbReference>
<dbReference type="GO" id="GO:0005829">
    <property type="term" value="C:cytosol"/>
    <property type="evidence" value="ECO:0007669"/>
    <property type="project" value="TreeGrafter"/>
</dbReference>
<feature type="binding site" evidence="6">
    <location>
        <position position="120"/>
    </location>
    <ligand>
        <name>a divalent metal cation</name>
        <dbReference type="ChEBI" id="CHEBI:60240"/>
        <label>2</label>
        <note>catalytic</note>
    </ligand>
</feature>
<feature type="binding site" evidence="6">
    <location>
        <position position="216"/>
    </location>
    <ligand>
        <name>a divalent metal cation</name>
        <dbReference type="ChEBI" id="CHEBI:60240"/>
        <label>2</label>
        <note>catalytic</note>
    </ligand>
</feature>
<gene>
    <name evidence="6" type="primary">map</name>
</gene>
<protein>
    <recommendedName>
        <fullName evidence="6 7">Methionine aminopeptidase</fullName>
        <shortName evidence="6">MAP</shortName>
        <shortName evidence="6">MetAP</shortName>
        <ecNumber evidence="6 7">3.4.11.18</ecNumber>
    </recommendedName>
    <alternativeName>
        <fullName evidence="6">Peptidase M</fullName>
    </alternativeName>
</protein>
<feature type="binding site" evidence="6">
    <location>
        <position position="247"/>
    </location>
    <ligand>
        <name>a divalent metal cation</name>
        <dbReference type="ChEBI" id="CHEBI:60240"/>
        <label>1</label>
    </ligand>
</feature>
<dbReference type="EC" id="3.4.11.18" evidence="6 7"/>
<dbReference type="GO" id="GO:0006508">
    <property type="term" value="P:proteolysis"/>
    <property type="evidence" value="ECO:0007669"/>
    <property type="project" value="UniProtKB-KW"/>
</dbReference>
<comment type="subunit">
    <text evidence="6">Monomer.</text>
</comment>
<dbReference type="HAMAP" id="MF_01974">
    <property type="entry name" value="MetAP_1"/>
    <property type="match status" value="1"/>
</dbReference>
<dbReference type="EMBL" id="KT007044">
    <property type="protein sequence ID" value="AKQ04549.1"/>
    <property type="molecule type" value="Genomic_DNA"/>
</dbReference>
<dbReference type="InterPro" id="IPR001714">
    <property type="entry name" value="Pept_M24_MAP"/>
</dbReference>
<keyword evidence="3 6" id="KW-0645">Protease</keyword>
<dbReference type="CDD" id="cd01086">
    <property type="entry name" value="MetAP1"/>
    <property type="match status" value="1"/>
</dbReference>